<sequence>MGGRLTIHGVASAVCFVAARYFVKETQYAIGGHSEPVRAGVSGSQETVAPGTRSVAACIVSYNPGPEARLTLYSVLPQVSKVFVIDNASTRQSEMALSDLCAELSVALTVNNENTGVAGAFNQAASMAISQGYEWMLLMDQDTVAPVGLVQRLMRGVDRWGGIRLPAVLCPLSLESDPSGHQSAVPDADTAVGACMSAGSMVRLAAWKAVGGYDESFFVDYVDHDFCFRCRQHGWEVVQVCGAVMVHSPGSPIRHRFLWKRPATSNRSALRGYYMARNRILFYRKYWRFDTRWVLRDVCNAVKEVVLVVLFESSKREKLNAIGVGVLDGCRGLSGKTQRQWFVSKR</sequence>
<dbReference type="PANTHER" id="PTHR43179:SF12">
    <property type="entry name" value="GALACTOFURANOSYLTRANSFERASE GLFT2"/>
    <property type="match status" value="1"/>
</dbReference>
<dbReference type="CDD" id="cd02526">
    <property type="entry name" value="GT2_RfbF_like"/>
    <property type="match status" value="1"/>
</dbReference>
<evidence type="ECO:0000259" key="4">
    <source>
        <dbReference type="Pfam" id="PF00535"/>
    </source>
</evidence>
<reference evidence="5 6" key="1">
    <citation type="submission" date="2018-09" db="EMBL/GenBank/DDBJ databases">
        <title>Discovery and Ecogenomic Context for Candidatus Cryosericales, a Global Caldiserica Order Active in Thawing Permafrost.</title>
        <authorList>
            <person name="Martinez M.A."/>
            <person name="Woodcroft B.J."/>
            <person name="Ignacio Espinoza J.C."/>
            <person name="Zayed A."/>
            <person name="Singleton C.M."/>
            <person name="Boyd J."/>
            <person name="Li Y.-F."/>
            <person name="Purvine S."/>
            <person name="Maughan H."/>
            <person name="Hodgkins S.B."/>
            <person name="Anderson D."/>
            <person name="Sederholm M."/>
            <person name="Temperton B."/>
            <person name="Saleska S.R."/>
            <person name="Tyson G.W."/>
            <person name="Rich V.I."/>
        </authorList>
    </citation>
    <scope>NUCLEOTIDE SEQUENCE [LARGE SCALE GENOMIC DNA]</scope>
    <source>
        <strain evidence="5 6">SMC5</strain>
    </source>
</reference>
<dbReference type="GO" id="GO:0016757">
    <property type="term" value="F:glycosyltransferase activity"/>
    <property type="evidence" value="ECO:0007669"/>
    <property type="project" value="UniProtKB-KW"/>
</dbReference>
<dbReference type="EMBL" id="QXIU01000068">
    <property type="protein sequence ID" value="RIE13602.1"/>
    <property type="molecule type" value="Genomic_DNA"/>
</dbReference>
<keyword evidence="2" id="KW-0328">Glycosyltransferase</keyword>
<feature type="domain" description="Glycosyltransferase 2-like" evidence="4">
    <location>
        <begin position="58"/>
        <end position="158"/>
    </location>
</feature>
<comment type="caution">
    <text evidence="5">The sequence shown here is derived from an EMBL/GenBank/DDBJ whole genome shotgun (WGS) entry which is preliminary data.</text>
</comment>
<accession>A0A398DDQ0</accession>
<gene>
    <name evidence="5" type="ORF">SMC5_02645</name>
</gene>
<dbReference type="AlphaFoldDB" id="A0A398DDQ0"/>
<evidence type="ECO:0000313" key="6">
    <source>
        <dbReference type="Proteomes" id="UP000266489"/>
    </source>
</evidence>
<name>A0A398DDQ0_9BACT</name>
<protein>
    <submittedName>
        <fullName evidence="5">Glycosyltransferase family 2 protein</fullName>
    </submittedName>
</protein>
<dbReference type="Pfam" id="PF00535">
    <property type="entry name" value="Glycos_transf_2"/>
    <property type="match status" value="1"/>
</dbReference>
<keyword evidence="3 5" id="KW-0808">Transferase</keyword>
<dbReference type="PANTHER" id="PTHR43179">
    <property type="entry name" value="RHAMNOSYLTRANSFERASE WBBL"/>
    <property type="match status" value="1"/>
</dbReference>
<evidence type="ECO:0000256" key="1">
    <source>
        <dbReference type="ARBA" id="ARBA00006739"/>
    </source>
</evidence>
<dbReference type="InterPro" id="IPR029044">
    <property type="entry name" value="Nucleotide-diphossugar_trans"/>
</dbReference>
<organism evidence="5 6">
    <name type="scientific">Candidatus Cryosericum odellii</name>
    <dbReference type="NCBI Taxonomy" id="2290917"/>
    <lineage>
        <taxon>Bacteria</taxon>
        <taxon>Pseudomonadati</taxon>
        <taxon>Caldisericota/Cryosericota group</taxon>
        <taxon>Candidatus Cryosericota</taxon>
        <taxon>Candidatus Cryosericia</taxon>
        <taxon>Candidatus Cryosericales</taxon>
        <taxon>Candidatus Cryosericaceae</taxon>
        <taxon>Candidatus Cryosericum</taxon>
    </lineage>
</organism>
<dbReference type="Proteomes" id="UP000266489">
    <property type="component" value="Unassembled WGS sequence"/>
</dbReference>
<evidence type="ECO:0000256" key="3">
    <source>
        <dbReference type="ARBA" id="ARBA00022679"/>
    </source>
</evidence>
<comment type="similarity">
    <text evidence="1">Belongs to the glycosyltransferase 2 family.</text>
</comment>
<dbReference type="OrthoDB" id="9771846at2"/>
<dbReference type="InterPro" id="IPR001173">
    <property type="entry name" value="Glyco_trans_2-like"/>
</dbReference>
<dbReference type="SUPFAM" id="SSF53448">
    <property type="entry name" value="Nucleotide-diphospho-sugar transferases"/>
    <property type="match status" value="1"/>
</dbReference>
<dbReference type="Gene3D" id="3.90.550.10">
    <property type="entry name" value="Spore Coat Polysaccharide Biosynthesis Protein SpsA, Chain A"/>
    <property type="match status" value="1"/>
</dbReference>
<proteinExistence type="inferred from homology"/>
<evidence type="ECO:0000256" key="2">
    <source>
        <dbReference type="ARBA" id="ARBA00022676"/>
    </source>
</evidence>
<evidence type="ECO:0000313" key="5">
    <source>
        <dbReference type="EMBL" id="RIE13602.1"/>
    </source>
</evidence>